<dbReference type="Gene3D" id="3.30.70.100">
    <property type="match status" value="1"/>
</dbReference>
<dbReference type="SUPFAM" id="SSF54909">
    <property type="entry name" value="Dimeric alpha+beta barrel"/>
    <property type="match status" value="1"/>
</dbReference>
<reference evidence="2 3" key="1">
    <citation type="submission" date="2023-03" db="EMBL/GenBank/DDBJ databases">
        <title>Draft genome sequence of the bacteria which degrade cell wall of Tricholomamatutake.</title>
        <authorList>
            <person name="Konishi Y."/>
            <person name="Fukuta Y."/>
            <person name="Shirasaka N."/>
        </authorList>
    </citation>
    <scope>NUCLEOTIDE SEQUENCE [LARGE SCALE GENOMIC DNA]</scope>
    <source>
        <strain evidence="3">mu1</strain>
    </source>
</reference>
<dbReference type="Pfam" id="PF07876">
    <property type="entry name" value="Dabb"/>
    <property type="match status" value="1"/>
</dbReference>
<accession>A0ABQ6GHQ8</accession>
<dbReference type="EMBL" id="BSSQ01000018">
    <property type="protein sequence ID" value="GLX70242.1"/>
    <property type="molecule type" value="Genomic_DNA"/>
</dbReference>
<dbReference type="InterPro" id="IPR011008">
    <property type="entry name" value="Dimeric_a/b-barrel"/>
</dbReference>
<organism evidence="2 3">
    <name type="scientific">Paenibacillus glycanilyticus</name>
    <dbReference type="NCBI Taxonomy" id="126569"/>
    <lineage>
        <taxon>Bacteria</taxon>
        <taxon>Bacillati</taxon>
        <taxon>Bacillota</taxon>
        <taxon>Bacilli</taxon>
        <taxon>Bacillales</taxon>
        <taxon>Paenibacillaceae</taxon>
        <taxon>Paenibacillus</taxon>
    </lineage>
</organism>
<dbReference type="RefSeq" id="WP_284241008.1">
    <property type="nucleotide sequence ID" value="NZ_BSSQ01000018.1"/>
</dbReference>
<dbReference type="Proteomes" id="UP001157114">
    <property type="component" value="Unassembled WGS sequence"/>
</dbReference>
<keyword evidence="3" id="KW-1185">Reference proteome</keyword>
<evidence type="ECO:0000313" key="3">
    <source>
        <dbReference type="Proteomes" id="UP001157114"/>
    </source>
</evidence>
<dbReference type="SMART" id="SM00886">
    <property type="entry name" value="Dabb"/>
    <property type="match status" value="1"/>
</dbReference>
<proteinExistence type="predicted"/>
<name>A0ABQ6GHQ8_9BACL</name>
<dbReference type="PROSITE" id="PS51502">
    <property type="entry name" value="S_R_A_B_BARREL"/>
    <property type="match status" value="1"/>
</dbReference>
<feature type="domain" description="Stress-response A/B barrel" evidence="1">
    <location>
        <begin position="7"/>
        <end position="99"/>
    </location>
</feature>
<dbReference type="InterPro" id="IPR013097">
    <property type="entry name" value="Dabb"/>
</dbReference>
<protein>
    <submittedName>
        <fullName evidence="2">Stress responsive protein</fullName>
    </submittedName>
</protein>
<evidence type="ECO:0000313" key="2">
    <source>
        <dbReference type="EMBL" id="GLX70242.1"/>
    </source>
</evidence>
<gene>
    <name evidence="2" type="ORF">MU1_45880</name>
</gene>
<comment type="caution">
    <text evidence="2">The sequence shown here is derived from an EMBL/GenBank/DDBJ whole genome shotgun (WGS) entry which is preliminary data.</text>
</comment>
<sequence>MPAATWIQHSVIFTLKHADGSELESKFLEDGKAILSSIPVVQQFRVFRQVSPKNDYKFGFSMEFAGQAAYEAYNAHPLHAAFVAERWEKEVEAFLEIDYTEV</sequence>
<evidence type="ECO:0000259" key="1">
    <source>
        <dbReference type="PROSITE" id="PS51502"/>
    </source>
</evidence>